<feature type="transmembrane region" description="Helical" evidence="6">
    <location>
        <begin position="6"/>
        <end position="28"/>
    </location>
</feature>
<keyword evidence="3 6" id="KW-0812">Transmembrane</keyword>
<dbReference type="NCBIfam" id="TIGR00704">
    <property type="entry name" value="NaPi_cotrn_rel"/>
    <property type="match status" value="1"/>
</dbReference>
<evidence type="ECO:0000256" key="6">
    <source>
        <dbReference type="SAM" id="Phobius"/>
    </source>
</evidence>
<evidence type="ECO:0000256" key="1">
    <source>
        <dbReference type="ARBA" id="ARBA00004651"/>
    </source>
</evidence>
<dbReference type="NCBIfam" id="NF037997">
    <property type="entry name" value="Na_Pi_symport"/>
    <property type="match status" value="1"/>
</dbReference>
<keyword evidence="2" id="KW-1003">Cell membrane</keyword>
<evidence type="ECO:0000313" key="8">
    <source>
        <dbReference type="Proteomes" id="UP001519328"/>
    </source>
</evidence>
<dbReference type="PANTHER" id="PTHR10010">
    <property type="entry name" value="SOLUTE CARRIER FAMILY 34 SODIUM PHOSPHATE , MEMBER 2-RELATED"/>
    <property type="match status" value="1"/>
</dbReference>
<feature type="transmembrane region" description="Helical" evidence="6">
    <location>
        <begin position="275"/>
        <end position="293"/>
    </location>
</feature>
<keyword evidence="8" id="KW-1185">Reference proteome</keyword>
<feature type="transmembrane region" description="Helical" evidence="6">
    <location>
        <begin position="48"/>
        <end position="73"/>
    </location>
</feature>
<evidence type="ECO:0000256" key="5">
    <source>
        <dbReference type="ARBA" id="ARBA00023136"/>
    </source>
</evidence>
<dbReference type="InterPro" id="IPR004633">
    <property type="entry name" value="NaPi_cotrn-rel/YqeW-like"/>
</dbReference>
<keyword evidence="4 6" id="KW-1133">Transmembrane helix</keyword>
<dbReference type="Proteomes" id="UP001519328">
    <property type="component" value="Unassembled WGS sequence"/>
</dbReference>
<organism evidence="7 8">
    <name type="scientific">Virgibacillus litoralis</name>
    <dbReference type="NCBI Taxonomy" id="578221"/>
    <lineage>
        <taxon>Bacteria</taxon>
        <taxon>Bacillati</taxon>
        <taxon>Bacillota</taxon>
        <taxon>Bacilli</taxon>
        <taxon>Bacillales</taxon>
        <taxon>Bacillaceae</taxon>
        <taxon>Virgibacillus</taxon>
    </lineage>
</organism>
<feature type="transmembrane region" description="Helical" evidence="6">
    <location>
        <begin position="132"/>
        <end position="151"/>
    </location>
</feature>
<name>A0ABS4HEQ4_9BACI</name>
<evidence type="ECO:0000313" key="7">
    <source>
        <dbReference type="EMBL" id="MBP1949313.1"/>
    </source>
</evidence>
<feature type="transmembrane region" description="Helical" evidence="6">
    <location>
        <begin position="243"/>
        <end position="263"/>
    </location>
</feature>
<dbReference type="PANTHER" id="PTHR10010:SF46">
    <property type="entry name" value="SODIUM-DEPENDENT PHOSPHATE TRANSPORT PROTEIN 2B"/>
    <property type="match status" value="1"/>
</dbReference>
<evidence type="ECO:0000256" key="4">
    <source>
        <dbReference type="ARBA" id="ARBA00022989"/>
    </source>
</evidence>
<evidence type="ECO:0000256" key="3">
    <source>
        <dbReference type="ARBA" id="ARBA00022692"/>
    </source>
</evidence>
<dbReference type="InterPro" id="IPR003841">
    <property type="entry name" value="Na/Pi_transpt"/>
</dbReference>
<dbReference type="Pfam" id="PF02690">
    <property type="entry name" value="Na_Pi_cotrans"/>
    <property type="match status" value="2"/>
</dbReference>
<dbReference type="EMBL" id="JAGGKK010000011">
    <property type="protein sequence ID" value="MBP1949313.1"/>
    <property type="molecule type" value="Genomic_DNA"/>
</dbReference>
<keyword evidence="5 6" id="KW-0472">Membrane</keyword>
<sequence>MVQVLYFVLTLGMFLLGMYLVRTGLFNLSADKLKHWLATLTDAPWKGLILGTIVTAILQSSSAVSIIVIGLVAGQMLKFSQAIGIILGANIGTTITTEIIALDIESMIIPMAVIGAVLMLIKRNNILRNSGIALIGLSAVFGAMWGFKTLAAPLTEMAFIDQLFLTLDNNLFLAVIAGAIICAIIQSSTATTGITMGFIATGSLNLDTAVAIVLGANIGTCFDAWLASIGAGREAKLTAWSHIWINVLGVIAFFPFIGIIANIGTMLAEHPAVQIAHISVIFNVACSLMILPFTNKLANLISKIHDRKNAQA</sequence>
<proteinExistence type="predicted"/>
<comment type="caution">
    <text evidence="7">The sequence shown here is derived from an EMBL/GenBank/DDBJ whole genome shotgun (WGS) entry which is preliminary data.</text>
</comment>
<dbReference type="RefSeq" id="WP_209480820.1">
    <property type="nucleotide sequence ID" value="NZ_JAGGKK010000011.1"/>
</dbReference>
<accession>A0ABS4HEQ4</accession>
<feature type="transmembrane region" description="Helical" evidence="6">
    <location>
        <begin position="99"/>
        <end position="120"/>
    </location>
</feature>
<gene>
    <name evidence="7" type="ORF">J2Z82_002250</name>
</gene>
<comment type="subcellular location">
    <subcellularLocation>
        <location evidence="1">Cell membrane</location>
        <topology evidence="1">Multi-pass membrane protein</topology>
    </subcellularLocation>
</comment>
<reference evidence="7 8" key="1">
    <citation type="submission" date="2021-03" db="EMBL/GenBank/DDBJ databases">
        <title>Genomic Encyclopedia of Type Strains, Phase IV (KMG-IV): sequencing the most valuable type-strain genomes for metagenomic binning, comparative biology and taxonomic classification.</title>
        <authorList>
            <person name="Goeker M."/>
        </authorList>
    </citation>
    <scope>NUCLEOTIDE SEQUENCE [LARGE SCALE GENOMIC DNA]</scope>
    <source>
        <strain evidence="7 8">DSM 21085</strain>
    </source>
</reference>
<evidence type="ECO:0000256" key="2">
    <source>
        <dbReference type="ARBA" id="ARBA00022475"/>
    </source>
</evidence>
<feature type="transmembrane region" description="Helical" evidence="6">
    <location>
        <begin position="171"/>
        <end position="198"/>
    </location>
</feature>
<protein>
    <submittedName>
        <fullName evidence="7">Phosphate:Na+ symporter</fullName>
    </submittedName>
</protein>